<protein>
    <submittedName>
        <fullName evidence="3">Golgin subfamily A member 6-like protein 22</fullName>
    </submittedName>
</protein>
<gene>
    <name evidence="3" type="primary">LOC120272264</name>
</gene>
<keyword evidence="2" id="KW-1185">Reference proteome</keyword>
<evidence type="ECO:0000313" key="3">
    <source>
        <dbReference type="RefSeq" id="XP_039134968.1"/>
    </source>
</evidence>
<sequence length="196" mass="23771">MGMLISKCRSRGKEVKALEKEIQVMKREREKETRVHEEKWEEWEVEKEKHMERIRSLEKEVMEFREDKGWIRMGSEFIVEQLEEKARREEAVEKWKQLYHAIKTELDHLILTTHQGERFYLGEQGEMVERLERELKAKEEMIEGLRRSLTGMQMEGMKKDREIDILRQSLRILSNSKRSNLGRKSTRRSLRCRIIP</sequence>
<dbReference type="RefSeq" id="XP_039134968.1">
    <property type="nucleotide sequence ID" value="XM_039279034.1"/>
</dbReference>
<feature type="coiled-coil region" evidence="1">
    <location>
        <begin position="15"/>
        <end position="67"/>
    </location>
</feature>
<accession>A0AB40C753</accession>
<dbReference type="PANTHER" id="PTHR37226:SF4">
    <property type="entry name" value="GOLGIN FAMILY A PROTEIN"/>
    <property type="match status" value="1"/>
</dbReference>
<name>A0AB40C753_DIOCR</name>
<proteinExistence type="predicted"/>
<dbReference type="GeneID" id="120272264"/>
<evidence type="ECO:0000313" key="2">
    <source>
        <dbReference type="Proteomes" id="UP001515500"/>
    </source>
</evidence>
<evidence type="ECO:0000256" key="1">
    <source>
        <dbReference type="SAM" id="Coils"/>
    </source>
</evidence>
<reference evidence="3" key="1">
    <citation type="submission" date="2025-08" db="UniProtKB">
        <authorList>
            <consortium name="RefSeq"/>
        </authorList>
    </citation>
    <scope>IDENTIFICATION</scope>
</reference>
<keyword evidence="1" id="KW-0175">Coiled coil</keyword>
<dbReference type="AlphaFoldDB" id="A0AB40C753"/>
<dbReference type="Proteomes" id="UP001515500">
    <property type="component" value="Chromosome 11"/>
</dbReference>
<organism evidence="2 3">
    <name type="scientific">Dioscorea cayennensis subsp. rotundata</name>
    <name type="common">White Guinea yam</name>
    <name type="synonym">Dioscorea rotundata</name>
    <dbReference type="NCBI Taxonomy" id="55577"/>
    <lineage>
        <taxon>Eukaryota</taxon>
        <taxon>Viridiplantae</taxon>
        <taxon>Streptophyta</taxon>
        <taxon>Embryophyta</taxon>
        <taxon>Tracheophyta</taxon>
        <taxon>Spermatophyta</taxon>
        <taxon>Magnoliopsida</taxon>
        <taxon>Liliopsida</taxon>
        <taxon>Dioscoreales</taxon>
        <taxon>Dioscoreaceae</taxon>
        <taxon>Dioscorea</taxon>
    </lineage>
</organism>
<dbReference type="PANTHER" id="PTHR37226">
    <property type="entry name" value="GOLGIN FAMILY A PROTEIN"/>
    <property type="match status" value="1"/>
</dbReference>
<feature type="coiled-coil region" evidence="1">
    <location>
        <begin position="121"/>
        <end position="155"/>
    </location>
</feature>